<sequence length="268" mass="28049">MCFYLKDYDGHCLSVTLKQEFIVTDSDGSTTEKGCRYTTGLTIANDKTLVGEGTKGVLNSKGLSIKGSNVVMQNIHITNLNPHLIFGGDAIAVDSSDKAKLPTGIWIDHIKVLIGGRQTGVVNYAGALGLSLGRACELNVLKVSGTFTGNANDAVVKQITPYKKQIGGYKAVAASELSVAIDNFGVGELGNSASQSSGSSEVSALSADASAATQGSSDVPTPETYAPETPAAQVTQDPMMQERSTNELYEASSNSSISDRCRYVIPPS</sequence>
<feature type="compositionally biased region" description="Low complexity" evidence="1">
    <location>
        <begin position="220"/>
        <end position="232"/>
    </location>
</feature>
<proteinExistence type="predicted"/>
<evidence type="ECO:0000313" key="3">
    <source>
        <dbReference type="Proteomes" id="UP001165121"/>
    </source>
</evidence>
<dbReference type="Proteomes" id="UP001165121">
    <property type="component" value="Unassembled WGS sequence"/>
</dbReference>
<dbReference type="Gene3D" id="2.160.20.10">
    <property type="entry name" value="Single-stranded right-handed beta-helix, Pectin lyase-like"/>
    <property type="match status" value="1"/>
</dbReference>
<comment type="caution">
    <text evidence="2">The sequence shown here is derived from an EMBL/GenBank/DDBJ whole genome shotgun (WGS) entry which is preliminary data.</text>
</comment>
<feature type="region of interest" description="Disordered" evidence="1">
    <location>
        <begin position="192"/>
        <end position="268"/>
    </location>
</feature>
<dbReference type="SUPFAM" id="SSF51126">
    <property type="entry name" value="Pectin lyase-like"/>
    <property type="match status" value="1"/>
</dbReference>
<name>A0A9W6XY54_9STRA</name>
<dbReference type="InterPro" id="IPR012334">
    <property type="entry name" value="Pectin_lyas_fold"/>
</dbReference>
<dbReference type="AlphaFoldDB" id="A0A9W6XY54"/>
<protein>
    <submittedName>
        <fullName evidence="2">Unnamed protein product</fullName>
    </submittedName>
</protein>
<dbReference type="EMBL" id="BSXT01002634">
    <property type="protein sequence ID" value="GMF49936.1"/>
    <property type="molecule type" value="Genomic_DNA"/>
</dbReference>
<dbReference type="InterPro" id="IPR011050">
    <property type="entry name" value="Pectin_lyase_fold/virulence"/>
</dbReference>
<evidence type="ECO:0000313" key="2">
    <source>
        <dbReference type="EMBL" id="GMF49936.1"/>
    </source>
</evidence>
<feature type="compositionally biased region" description="Polar residues" evidence="1">
    <location>
        <begin position="233"/>
        <end position="258"/>
    </location>
</feature>
<keyword evidence="3" id="KW-1185">Reference proteome</keyword>
<feature type="compositionally biased region" description="Low complexity" evidence="1">
    <location>
        <begin position="192"/>
        <end position="207"/>
    </location>
</feature>
<dbReference type="OrthoDB" id="1637350at2759"/>
<reference evidence="2" key="1">
    <citation type="submission" date="2023-04" db="EMBL/GenBank/DDBJ databases">
        <title>Phytophthora fragariaefolia NBRC 109709.</title>
        <authorList>
            <person name="Ichikawa N."/>
            <person name="Sato H."/>
            <person name="Tonouchi N."/>
        </authorList>
    </citation>
    <scope>NUCLEOTIDE SEQUENCE</scope>
    <source>
        <strain evidence="2">NBRC 109709</strain>
    </source>
</reference>
<gene>
    <name evidence="2" type="ORF">Pfra01_001979100</name>
</gene>
<accession>A0A9W6XY54</accession>
<organism evidence="2 3">
    <name type="scientific">Phytophthora fragariaefolia</name>
    <dbReference type="NCBI Taxonomy" id="1490495"/>
    <lineage>
        <taxon>Eukaryota</taxon>
        <taxon>Sar</taxon>
        <taxon>Stramenopiles</taxon>
        <taxon>Oomycota</taxon>
        <taxon>Peronosporomycetes</taxon>
        <taxon>Peronosporales</taxon>
        <taxon>Peronosporaceae</taxon>
        <taxon>Phytophthora</taxon>
    </lineage>
</organism>
<evidence type="ECO:0000256" key="1">
    <source>
        <dbReference type="SAM" id="MobiDB-lite"/>
    </source>
</evidence>